<accession>A0ABR6Y653</accession>
<gene>
    <name evidence="4" type="ORF">H8K55_00695</name>
</gene>
<keyword evidence="5" id="KW-1185">Reference proteome</keyword>
<dbReference type="Gene3D" id="2.40.420.20">
    <property type="match status" value="1"/>
</dbReference>
<dbReference type="SUPFAM" id="SSF111369">
    <property type="entry name" value="HlyD-like secretion proteins"/>
    <property type="match status" value="1"/>
</dbReference>
<keyword evidence="3" id="KW-0472">Membrane</keyword>
<evidence type="ECO:0000256" key="1">
    <source>
        <dbReference type="ARBA" id="ARBA00004196"/>
    </source>
</evidence>
<dbReference type="Gene3D" id="2.40.30.170">
    <property type="match status" value="1"/>
</dbReference>
<sequence>MDQSLSAATLKSRTRKKWLLGVFACFVFANLIYALNWWMSPSVNLGELRLSTVRMGAIENTFNASGVVVPVREEQLSSPSQSRISKVVARVGQSVHAGDLLMVLDDKTIRLAIDNLREQIAQQAIRAQVLQLEMETNLKKIASEIELLELDLQSNTVKLARHQKLGPIGITSAVDLQAAELAVKRNQVQLRQHKDMLNDVRKTAHSNIEATILQKSIFQRQMELQLKYLDQTQVKAPFDGLLNWMLAEEGASVNLGQLVAKVSEAHNFKVEATVSDFYARYLNVGQKVRVEYSGKKFDGMLQTILPEMQNGTVKCWINLVQADHPLLKHQLRVEVNIITEQKNQSLIVDAGPAINGKGRQEVFLLEAGKSGLAIRRSVDIGALDTSIAEIRSGARVGDQLIISDTSRFKHLASIRIRE</sequence>
<evidence type="ECO:0000256" key="2">
    <source>
        <dbReference type="ARBA" id="ARBA00023054"/>
    </source>
</evidence>
<dbReference type="Gene3D" id="1.10.287.470">
    <property type="entry name" value="Helix hairpin bin"/>
    <property type="match status" value="1"/>
</dbReference>
<dbReference type="InterPro" id="IPR050465">
    <property type="entry name" value="UPF0194_transport"/>
</dbReference>
<dbReference type="EMBL" id="JACOGA010000001">
    <property type="protein sequence ID" value="MBC3872088.1"/>
    <property type="molecule type" value="Genomic_DNA"/>
</dbReference>
<dbReference type="Proteomes" id="UP000624279">
    <property type="component" value="Unassembled WGS sequence"/>
</dbReference>
<feature type="transmembrane region" description="Helical" evidence="3">
    <location>
        <begin position="18"/>
        <end position="39"/>
    </location>
</feature>
<dbReference type="PANTHER" id="PTHR32347:SF14">
    <property type="entry name" value="EFFLUX SYSTEM COMPONENT YKNX-RELATED"/>
    <property type="match status" value="1"/>
</dbReference>
<dbReference type="PANTHER" id="PTHR32347">
    <property type="entry name" value="EFFLUX SYSTEM COMPONENT YKNX-RELATED"/>
    <property type="match status" value="1"/>
</dbReference>
<evidence type="ECO:0000313" key="5">
    <source>
        <dbReference type="Proteomes" id="UP000624279"/>
    </source>
</evidence>
<protein>
    <submittedName>
        <fullName evidence="4">HlyD family efflux transporter periplasmic adaptor subunit</fullName>
    </submittedName>
</protein>
<evidence type="ECO:0000256" key="3">
    <source>
        <dbReference type="SAM" id="Phobius"/>
    </source>
</evidence>
<proteinExistence type="predicted"/>
<comment type="caution">
    <text evidence="4">The sequence shown here is derived from an EMBL/GenBank/DDBJ whole genome shotgun (WGS) entry which is preliminary data.</text>
</comment>
<reference evidence="4 5" key="1">
    <citation type="submission" date="2020-08" db="EMBL/GenBank/DDBJ databases">
        <title>Novel species isolated from subtropical streams in China.</title>
        <authorList>
            <person name="Lu H."/>
        </authorList>
    </citation>
    <scope>NUCLEOTIDE SEQUENCE [LARGE SCALE GENOMIC DNA]</scope>
    <source>
        <strain evidence="4 5">LX15W</strain>
    </source>
</reference>
<comment type="subcellular location">
    <subcellularLocation>
        <location evidence="1">Cell envelope</location>
    </subcellularLocation>
</comment>
<keyword evidence="3" id="KW-1133">Transmembrane helix</keyword>
<organism evidence="4 5">
    <name type="scientific">Undibacterium flavidum</name>
    <dbReference type="NCBI Taxonomy" id="2762297"/>
    <lineage>
        <taxon>Bacteria</taxon>
        <taxon>Pseudomonadati</taxon>
        <taxon>Pseudomonadota</taxon>
        <taxon>Betaproteobacteria</taxon>
        <taxon>Burkholderiales</taxon>
        <taxon>Oxalobacteraceae</taxon>
        <taxon>Undibacterium</taxon>
    </lineage>
</organism>
<keyword evidence="2" id="KW-0175">Coiled coil</keyword>
<name>A0ABR6Y653_9BURK</name>
<keyword evidence="3" id="KW-0812">Transmembrane</keyword>
<evidence type="ECO:0000313" key="4">
    <source>
        <dbReference type="EMBL" id="MBC3872088.1"/>
    </source>
</evidence>
<dbReference type="RefSeq" id="WP_186940101.1">
    <property type="nucleotide sequence ID" value="NZ_JACOGA010000001.1"/>
</dbReference>
<dbReference type="Gene3D" id="2.40.50.100">
    <property type="match status" value="1"/>
</dbReference>